<keyword evidence="7" id="KW-1185">Reference proteome</keyword>
<dbReference type="EMBL" id="ML170286">
    <property type="protein sequence ID" value="TDL15182.1"/>
    <property type="molecule type" value="Genomic_DNA"/>
</dbReference>
<proteinExistence type="inferred from homology"/>
<feature type="region of interest" description="Disordered" evidence="4">
    <location>
        <begin position="281"/>
        <end position="307"/>
    </location>
</feature>
<dbReference type="GO" id="GO:0032259">
    <property type="term" value="P:methylation"/>
    <property type="evidence" value="ECO:0007669"/>
    <property type="project" value="UniProtKB-KW"/>
</dbReference>
<dbReference type="Pfam" id="PF08241">
    <property type="entry name" value="Methyltransf_11"/>
    <property type="match status" value="1"/>
</dbReference>
<keyword evidence="2 6" id="KW-0489">Methyltransferase</keyword>
<comment type="similarity">
    <text evidence="1">Belongs to the methyltransferase superfamily.</text>
</comment>
<dbReference type="AlphaFoldDB" id="A0A4Y7PK09"/>
<feature type="domain" description="Methyltransferase type 11" evidence="5">
    <location>
        <begin position="47"/>
        <end position="144"/>
    </location>
</feature>
<dbReference type="PANTHER" id="PTHR44942:SF4">
    <property type="entry name" value="METHYLTRANSFERASE TYPE 11 DOMAIN-CONTAINING PROTEIN"/>
    <property type="match status" value="1"/>
</dbReference>
<sequence length="322" mass="36387">MSTFSKATFNAAKYAAGRPTYPRQLFDFVLKYHETSGSGKHRWDTAVDLGCGTGQATVELNAFKRVIGVDPSTKMIDGAKQYVELLGPVTNQFEFVTSPAENLSFLEDGSVDLVVSAQSAHWLDWHKLWPELARILRKDGSVAIWGYSQMRLTQYPSITPFIHEFFQGKDPKTSLGPYWEQPGRSILDNHFLDLPKATDVVPDAFQDAEFIYYTGDHYPKLPSPRPVILRKTMTWEGFETYIRSASSLHNYQERFPDDLNRADGDIATRFIRQLKEQMDVEDAGISKTKDETKPSHQDGAEDSGEGDVTVEWPLALLLVKRA</sequence>
<dbReference type="STRING" id="50990.A0A4Y7PK09"/>
<evidence type="ECO:0000256" key="3">
    <source>
        <dbReference type="ARBA" id="ARBA00022679"/>
    </source>
</evidence>
<gene>
    <name evidence="6" type="ORF">BD410DRAFT_796582</name>
</gene>
<evidence type="ECO:0000256" key="4">
    <source>
        <dbReference type="SAM" id="MobiDB-lite"/>
    </source>
</evidence>
<dbReference type="InterPro" id="IPR013216">
    <property type="entry name" value="Methyltransf_11"/>
</dbReference>
<dbReference type="Gene3D" id="3.40.50.150">
    <property type="entry name" value="Vaccinia Virus protein VP39"/>
    <property type="match status" value="1"/>
</dbReference>
<dbReference type="GO" id="GO:0008757">
    <property type="term" value="F:S-adenosylmethionine-dependent methyltransferase activity"/>
    <property type="evidence" value="ECO:0007669"/>
    <property type="project" value="InterPro"/>
</dbReference>
<evidence type="ECO:0000256" key="2">
    <source>
        <dbReference type="ARBA" id="ARBA00022603"/>
    </source>
</evidence>
<reference evidence="6 7" key="1">
    <citation type="submission" date="2018-06" db="EMBL/GenBank/DDBJ databases">
        <title>A transcriptomic atlas of mushroom development highlights an independent origin of complex multicellularity.</title>
        <authorList>
            <consortium name="DOE Joint Genome Institute"/>
            <person name="Krizsan K."/>
            <person name="Almasi E."/>
            <person name="Merenyi Z."/>
            <person name="Sahu N."/>
            <person name="Viragh M."/>
            <person name="Koszo T."/>
            <person name="Mondo S."/>
            <person name="Kiss B."/>
            <person name="Balint B."/>
            <person name="Kues U."/>
            <person name="Barry K."/>
            <person name="Hegedus J.C."/>
            <person name="Henrissat B."/>
            <person name="Johnson J."/>
            <person name="Lipzen A."/>
            <person name="Ohm R."/>
            <person name="Nagy I."/>
            <person name="Pangilinan J."/>
            <person name="Yan J."/>
            <person name="Xiong Y."/>
            <person name="Grigoriev I.V."/>
            <person name="Hibbett D.S."/>
            <person name="Nagy L.G."/>
        </authorList>
    </citation>
    <scope>NUCLEOTIDE SEQUENCE [LARGE SCALE GENOMIC DNA]</scope>
    <source>
        <strain evidence="6 7">SZMC22713</strain>
    </source>
</reference>
<dbReference type="VEuPathDB" id="FungiDB:BD410DRAFT_796582"/>
<evidence type="ECO:0000313" key="7">
    <source>
        <dbReference type="Proteomes" id="UP000294933"/>
    </source>
</evidence>
<name>A0A4Y7PK09_9AGAM</name>
<keyword evidence="3 6" id="KW-0808">Transferase</keyword>
<evidence type="ECO:0000256" key="1">
    <source>
        <dbReference type="ARBA" id="ARBA00008361"/>
    </source>
</evidence>
<protein>
    <submittedName>
        <fullName evidence="6">S-adenosyl-L-methionine-dependent methyltransferase</fullName>
    </submittedName>
</protein>
<dbReference type="InterPro" id="IPR051052">
    <property type="entry name" value="Diverse_substrate_MTase"/>
</dbReference>
<dbReference type="OrthoDB" id="10027013at2759"/>
<dbReference type="CDD" id="cd02440">
    <property type="entry name" value="AdoMet_MTases"/>
    <property type="match status" value="1"/>
</dbReference>
<accession>A0A4Y7PK09</accession>
<evidence type="ECO:0000313" key="6">
    <source>
        <dbReference type="EMBL" id="TDL15182.1"/>
    </source>
</evidence>
<organism evidence="6 7">
    <name type="scientific">Rickenella mellea</name>
    <dbReference type="NCBI Taxonomy" id="50990"/>
    <lineage>
        <taxon>Eukaryota</taxon>
        <taxon>Fungi</taxon>
        <taxon>Dikarya</taxon>
        <taxon>Basidiomycota</taxon>
        <taxon>Agaricomycotina</taxon>
        <taxon>Agaricomycetes</taxon>
        <taxon>Hymenochaetales</taxon>
        <taxon>Rickenellaceae</taxon>
        <taxon>Rickenella</taxon>
    </lineage>
</organism>
<dbReference type="Proteomes" id="UP000294933">
    <property type="component" value="Unassembled WGS sequence"/>
</dbReference>
<dbReference type="PANTHER" id="PTHR44942">
    <property type="entry name" value="METHYLTRANSF_11 DOMAIN-CONTAINING PROTEIN"/>
    <property type="match status" value="1"/>
</dbReference>
<dbReference type="SUPFAM" id="SSF53335">
    <property type="entry name" value="S-adenosyl-L-methionine-dependent methyltransferases"/>
    <property type="match status" value="1"/>
</dbReference>
<evidence type="ECO:0000259" key="5">
    <source>
        <dbReference type="Pfam" id="PF08241"/>
    </source>
</evidence>
<feature type="compositionally biased region" description="Basic and acidic residues" evidence="4">
    <location>
        <begin position="287"/>
        <end position="299"/>
    </location>
</feature>
<dbReference type="InterPro" id="IPR029063">
    <property type="entry name" value="SAM-dependent_MTases_sf"/>
</dbReference>